<feature type="compositionally biased region" description="Acidic residues" evidence="13">
    <location>
        <begin position="169"/>
        <end position="178"/>
    </location>
</feature>
<evidence type="ECO:0000256" key="13">
    <source>
        <dbReference type="SAM" id="MobiDB-lite"/>
    </source>
</evidence>
<sequence>MRRSPRRPLILRRRKLPFQQNDGPPTKSQSQSAASGAKEISNLASTSQCFPDGVRIMNHPSMSDTQVVVIPKEADLQTVIEALSAKGKESGTQGPNKFILLSENSSNSRQHTDQMEDNVSQNCTDGPAERMETLLTIVKKEEDWNQSDDILPSNQQLGEIHTPPFKEEPSEDKENENQDSDVLQAHNMRTQAVLDQVEPESERPPYSYMAIIQFAINSKEDRRMTLKEIYTWIEDHFPYFRKVAKPGWKNSIRHNLSLHDMFSRETSANGKVSFWTIRPEVNRCLTLDQVYTTGSDPRTAPVPVSVLSYPNQLHRGVVPDVRKTTTVPERRMKPLLPRTDSYLVPIQLPISSPIYLSPSSAPHTPCASQPKRNVVRSAKKVRIAPKVTKSDNLDFRREPASAPVIGVCPKAFPKTQASRSRRKQQLVHSQHEEPVLLCPDSTLFDSGVASDASISHSMQDTEEDEQRFPQQSIDQEFSFKTPIKASSQLISSTPSKPPSTVVPEPWKVTPVGKGSQNILDFSPIRTPGGPAVTPRHEYNTFSFNGTPFKDWPLFNSPREILPPGPSRTTGPGDPSVEDLHSTCLGTLPLIEGTSPTNHSFTEGLVLNTMNDSLSKILVDISFSGLEDEELGVANISWSEIIPQFM</sequence>
<dbReference type="OrthoDB" id="5954824at2759"/>
<evidence type="ECO:0000256" key="5">
    <source>
        <dbReference type="ARBA" id="ARBA00023159"/>
    </source>
</evidence>
<keyword evidence="9" id="KW-0131">Cell cycle</keyword>
<keyword evidence="8 12" id="KW-0539">Nucleus</keyword>
<evidence type="ECO:0000256" key="6">
    <source>
        <dbReference type="ARBA" id="ARBA00023163"/>
    </source>
</evidence>
<dbReference type="STRING" id="244447.ENSCSEP00000011905"/>
<keyword evidence="16" id="KW-1185">Reference proteome</keyword>
<dbReference type="GeneTree" id="ENSGT00940000158804"/>
<name>A0A3P8VHH7_CYNSE</name>
<keyword evidence="6" id="KW-0804">Transcription</keyword>
<dbReference type="PROSITE" id="PS00657">
    <property type="entry name" value="FORK_HEAD_1"/>
    <property type="match status" value="1"/>
</dbReference>
<evidence type="ECO:0000256" key="7">
    <source>
        <dbReference type="ARBA" id="ARBA00023204"/>
    </source>
</evidence>
<dbReference type="KEGG" id="csem:103382739"/>
<evidence type="ECO:0000256" key="9">
    <source>
        <dbReference type="ARBA" id="ARBA00023306"/>
    </source>
</evidence>
<dbReference type="InterPro" id="IPR036390">
    <property type="entry name" value="WH_DNA-bd_sf"/>
</dbReference>
<dbReference type="InterPro" id="IPR036388">
    <property type="entry name" value="WH-like_DNA-bd_sf"/>
</dbReference>
<dbReference type="Pfam" id="PF00250">
    <property type="entry name" value="Forkhead"/>
    <property type="match status" value="1"/>
</dbReference>
<evidence type="ECO:0000256" key="12">
    <source>
        <dbReference type="PROSITE-ProRule" id="PRU00089"/>
    </source>
</evidence>
<evidence type="ECO:0000256" key="3">
    <source>
        <dbReference type="ARBA" id="ARBA00023015"/>
    </source>
</evidence>
<dbReference type="PRINTS" id="PR00053">
    <property type="entry name" value="FORKHEAD"/>
</dbReference>
<evidence type="ECO:0000259" key="14">
    <source>
        <dbReference type="PROSITE" id="PS50039"/>
    </source>
</evidence>
<dbReference type="GeneID" id="103382739"/>
<dbReference type="GO" id="GO:0006281">
    <property type="term" value="P:DNA repair"/>
    <property type="evidence" value="ECO:0007669"/>
    <property type="project" value="UniProtKB-KW"/>
</dbReference>
<dbReference type="InterPro" id="IPR042839">
    <property type="entry name" value="FOXM1"/>
</dbReference>
<dbReference type="GO" id="GO:0000086">
    <property type="term" value="P:G2/M transition of mitotic cell cycle"/>
    <property type="evidence" value="ECO:0007669"/>
    <property type="project" value="InterPro"/>
</dbReference>
<feature type="region of interest" description="Disordered" evidence="13">
    <location>
        <begin position="413"/>
        <end position="432"/>
    </location>
</feature>
<feature type="region of interest" description="Disordered" evidence="13">
    <location>
        <begin position="148"/>
        <end position="178"/>
    </location>
</feature>
<dbReference type="FunFam" id="1.10.10.10:FF:000245">
    <property type="entry name" value="forkhead box protein M1 isoform X2"/>
    <property type="match status" value="1"/>
</dbReference>
<dbReference type="InParanoid" id="A0A3P8VHH7"/>
<reference evidence="15" key="3">
    <citation type="submission" date="2025-09" db="UniProtKB">
        <authorList>
            <consortium name="Ensembl"/>
        </authorList>
    </citation>
    <scope>IDENTIFICATION</scope>
</reference>
<dbReference type="SMART" id="SM00339">
    <property type="entry name" value="FH"/>
    <property type="match status" value="1"/>
</dbReference>
<evidence type="ECO:0000313" key="15">
    <source>
        <dbReference type="Ensembl" id="ENSCSEP00000011905.1"/>
    </source>
</evidence>
<dbReference type="GO" id="GO:0042127">
    <property type="term" value="P:regulation of cell population proliferation"/>
    <property type="evidence" value="ECO:0007669"/>
    <property type="project" value="TreeGrafter"/>
</dbReference>
<evidence type="ECO:0000256" key="10">
    <source>
        <dbReference type="ARBA" id="ARBA00053415"/>
    </source>
</evidence>
<keyword evidence="3" id="KW-0805">Transcription regulation</keyword>
<dbReference type="AlphaFoldDB" id="A0A3P8VHH7"/>
<dbReference type="RefSeq" id="XP_008313851.1">
    <property type="nucleotide sequence ID" value="XM_008315629.2"/>
</dbReference>
<dbReference type="InterPro" id="IPR047516">
    <property type="entry name" value="FH_FOXM1"/>
</dbReference>
<feature type="compositionally biased region" description="Basic residues" evidence="13">
    <location>
        <begin position="1"/>
        <end position="16"/>
    </location>
</feature>
<dbReference type="GO" id="GO:0003700">
    <property type="term" value="F:DNA-binding transcription factor activity"/>
    <property type="evidence" value="ECO:0007669"/>
    <property type="project" value="InterPro"/>
</dbReference>
<dbReference type="Gene3D" id="1.10.10.10">
    <property type="entry name" value="Winged helix-like DNA-binding domain superfamily/Winged helix DNA-binding domain"/>
    <property type="match status" value="1"/>
</dbReference>
<evidence type="ECO:0000256" key="8">
    <source>
        <dbReference type="ARBA" id="ARBA00023242"/>
    </source>
</evidence>
<evidence type="ECO:0000313" key="16">
    <source>
        <dbReference type="Proteomes" id="UP000265120"/>
    </source>
</evidence>
<dbReference type="PROSITE" id="PS00658">
    <property type="entry name" value="FORK_HEAD_2"/>
    <property type="match status" value="1"/>
</dbReference>
<dbReference type="InterPro" id="IPR018122">
    <property type="entry name" value="TF_fork_head_CS_1"/>
</dbReference>
<evidence type="ECO:0000256" key="11">
    <source>
        <dbReference type="ARBA" id="ARBA00072725"/>
    </source>
</evidence>
<keyword evidence="4 12" id="KW-0238">DNA-binding</keyword>
<reference evidence="15 16" key="1">
    <citation type="journal article" date="2014" name="Nat. Genet.">
        <title>Whole-genome sequence of a flatfish provides insights into ZW sex chromosome evolution and adaptation to a benthic lifestyle.</title>
        <authorList>
            <person name="Chen S."/>
            <person name="Zhang G."/>
            <person name="Shao C."/>
            <person name="Huang Q."/>
            <person name="Liu G."/>
            <person name="Zhang P."/>
            <person name="Song W."/>
            <person name="An N."/>
            <person name="Chalopin D."/>
            <person name="Volff J.N."/>
            <person name="Hong Y."/>
            <person name="Li Q."/>
            <person name="Sha Z."/>
            <person name="Zhou H."/>
            <person name="Xie M."/>
            <person name="Yu Q."/>
            <person name="Liu Y."/>
            <person name="Xiang H."/>
            <person name="Wang N."/>
            <person name="Wu K."/>
            <person name="Yang C."/>
            <person name="Zhou Q."/>
            <person name="Liao X."/>
            <person name="Yang L."/>
            <person name="Hu Q."/>
            <person name="Zhang J."/>
            <person name="Meng L."/>
            <person name="Jin L."/>
            <person name="Tian Y."/>
            <person name="Lian J."/>
            <person name="Yang J."/>
            <person name="Miao G."/>
            <person name="Liu S."/>
            <person name="Liang Z."/>
            <person name="Yan F."/>
            <person name="Li Y."/>
            <person name="Sun B."/>
            <person name="Zhang H."/>
            <person name="Zhang J."/>
            <person name="Zhu Y."/>
            <person name="Du M."/>
            <person name="Zhao Y."/>
            <person name="Schartl M."/>
            <person name="Tang Q."/>
            <person name="Wang J."/>
        </authorList>
    </citation>
    <scope>NUCLEOTIDE SEQUENCE</scope>
</reference>
<feature type="DNA-binding region" description="Fork-head" evidence="12">
    <location>
        <begin position="203"/>
        <end position="301"/>
    </location>
</feature>
<keyword evidence="2" id="KW-0227">DNA damage</keyword>
<dbReference type="PANTHER" id="PTHR46878:SF1">
    <property type="entry name" value="FORKHEAD BOX PROTEIN M1"/>
    <property type="match status" value="1"/>
</dbReference>
<dbReference type="GO" id="GO:0005634">
    <property type="term" value="C:nucleus"/>
    <property type="evidence" value="ECO:0007669"/>
    <property type="project" value="UniProtKB-SubCell"/>
</dbReference>
<dbReference type="SUPFAM" id="SSF46785">
    <property type="entry name" value="Winged helix' DNA-binding domain"/>
    <property type="match status" value="1"/>
</dbReference>
<feature type="compositionally biased region" description="Polar residues" evidence="13">
    <location>
        <begin position="18"/>
        <end position="27"/>
    </location>
</feature>
<dbReference type="Proteomes" id="UP000265120">
    <property type="component" value="Chromosome 8"/>
</dbReference>
<protein>
    <recommendedName>
        <fullName evidence="11">Forkhead box protein M1</fullName>
    </recommendedName>
</protein>
<dbReference type="Ensembl" id="ENSCSET00000012046.1">
    <property type="protein sequence ID" value="ENSCSEP00000011905.1"/>
    <property type="gene ID" value="ENSCSEG00000007681.1"/>
</dbReference>
<evidence type="ECO:0000256" key="2">
    <source>
        <dbReference type="ARBA" id="ARBA00022763"/>
    </source>
</evidence>
<dbReference type="PANTHER" id="PTHR46878">
    <property type="entry name" value="FORKHEAD BOX PROTEIN M1"/>
    <property type="match status" value="1"/>
</dbReference>
<dbReference type="InterPro" id="IPR030456">
    <property type="entry name" value="TF_fork_head_CS_2"/>
</dbReference>
<organism evidence="15 16">
    <name type="scientific">Cynoglossus semilaevis</name>
    <name type="common">Tongue sole</name>
    <dbReference type="NCBI Taxonomy" id="244447"/>
    <lineage>
        <taxon>Eukaryota</taxon>
        <taxon>Metazoa</taxon>
        <taxon>Chordata</taxon>
        <taxon>Craniata</taxon>
        <taxon>Vertebrata</taxon>
        <taxon>Euteleostomi</taxon>
        <taxon>Actinopterygii</taxon>
        <taxon>Neopterygii</taxon>
        <taxon>Teleostei</taxon>
        <taxon>Neoteleostei</taxon>
        <taxon>Acanthomorphata</taxon>
        <taxon>Carangaria</taxon>
        <taxon>Pleuronectiformes</taxon>
        <taxon>Pleuronectoidei</taxon>
        <taxon>Cynoglossidae</taxon>
        <taxon>Cynoglossinae</taxon>
        <taxon>Cynoglossus</taxon>
    </lineage>
</organism>
<accession>A0A3P8VHH7</accession>
<proteinExistence type="predicted"/>
<evidence type="ECO:0000256" key="1">
    <source>
        <dbReference type="ARBA" id="ARBA00004123"/>
    </source>
</evidence>
<evidence type="ECO:0000256" key="4">
    <source>
        <dbReference type="ARBA" id="ARBA00023125"/>
    </source>
</evidence>
<dbReference type="CDD" id="cd20029">
    <property type="entry name" value="FH_FOXM"/>
    <property type="match status" value="1"/>
</dbReference>
<keyword evidence="5" id="KW-0010">Activator</keyword>
<reference evidence="15" key="2">
    <citation type="submission" date="2025-08" db="UniProtKB">
        <authorList>
            <consortium name="Ensembl"/>
        </authorList>
    </citation>
    <scope>IDENTIFICATION</scope>
</reference>
<comment type="function">
    <text evidence="10">Transcription factor regulating the expression of cell cycle genes essential for DNA replication and mitosis. Plays a role in the control of cell proliferation. Also plays a role in DNA break repair, participating in the DNA damage checkpoint response. Promotes transcription of PHB2.</text>
</comment>
<feature type="region of interest" description="Disordered" evidence="13">
    <location>
        <begin position="106"/>
        <end position="126"/>
    </location>
</feature>
<feature type="domain" description="Fork-head" evidence="14">
    <location>
        <begin position="203"/>
        <end position="301"/>
    </location>
</feature>
<feature type="region of interest" description="Disordered" evidence="13">
    <location>
        <begin position="1"/>
        <end position="40"/>
    </location>
</feature>
<keyword evidence="7" id="KW-0234">DNA repair</keyword>
<dbReference type="CTD" id="2305"/>
<dbReference type="GO" id="GO:0006357">
    <property type="term" value="P:regulation of transcription by RNA polymerase II"/>
    <property type="evidence" value="ECO:0007669"/>
    <property type="project" value="TreeGrafter"/>
</dbReference>
<comment type="subcellular location">
    <subcellularLocation>
        <location evidence="1 12">Nucleus</location>
    </subcellularLocation>
</comment>
<dbReference type="PROSITE" id="PS50039">
    <property type="entry name" value="FORK_HEAD_3"/>
    <property type="match status" value="1"/>
</dbReference>
<dbReference type="InterPro" id="IPR001766">
    <property type="entry name" value="Fork_head_dom"/>
</dbReference>
<dbReference type="GO" id="GO:0000977">
    <property type="term" value="F:RNA polymerase II transcription regulatory region sequence-specific DNA binding"/>
    <property type="evidence" value="ECO:0007669"/>
    <property type="project" value="TreeGrafter"/>
</dbReference>